<dbReference type="Pfam" id="PF03099">
    <property type="entry name" value="BPL_LplA_LipB"/>
    <property type="match status" value="1"/>
</dbReference>
<name>A0ABU0M2V0_9HYPH</name>
<evidence type="ECO:0000256" key="3">
    <source>
        <dbReference type="ARBA" id="ARBA00022840"/>
    </source>
</evidence>
<keyword evidence="4" id="KW-0092">Biotin</keyword>
<dbReference type="PANTHER" id="PTHR12835:SF5">
    <property type="entry name" value="BIOTIN--PROTEIN LIGASE"/>
    <property type="match status" value="1"/>
</dbReference>
<evidence type="ECO:0000256" key="5">
    <source>
        <dbReference type="ARBA" id="ARBA00024227"/>
    </source>
</evidence>
<evidence type="ECO:0000259" key="7">
    <source>
        <dbReference type="PROSITE" id="PS51733"/>
    </source>
</evidence>
<dbReference type="InterPro" id="IPR045864">
    <property type="entry name" value="aa-tRNA-synth_II/BPL/LPL"/>
</dbReference>
<keyword evidence="1 8" id="KW-0436">Ligase</keyword>
<comment type="catalytic activity">
    <reaction evidence="6">
        <text>biotin + L-lysyl-[protein] + ATP = N(6)-biotinyl-L-lysyl-[protein] + AMP + diphosphate + H(+)</text>
        <dbReference type="Rhea" id="RHEA:11756"/>
        <dbReference type="Rhea" id="RHEA-COMP:9752"/>
        <dbReference type="Rhea" id="RHEA-COMP:10505"/>
        <dbReference type="ChEBI" id="CHEBI:15378"/>
        <dbReference type="ChEBI" id="CHEBI:29969"/>
        <dbReference type="ChEBI" id="CHEBI:30616"/>
        <dbReference type="ChEBI" id="CHEBI:33019"/>
        <dbReference type="ChEBI" id="CHEBI:57586"/>
        <dbReference type="ChEBI" id="CHEBI:83144"/>
        <dbReference type="ChEBI" id="CHEBI:456215"/>
        <dbReference type="EC" id="6.3.4.15"/>
    </reaction>
</comment>
<dbReference type="RefSeq" id="WP_266281186.1">
    <property type="nucleotide sequence ID" value="NZ_JAPKNF010000001.1"/>
</dbReference>
<evidence type="ECO:0000313" key="9">
    <source>
        <dbReference type="Proteomes" id="UP001223743"/>
    </source>
</evidence>
<comment type="caution">
    <text evidence="8">The sequence shown here is derived from an EMBL/GenBank/DDBJ whole genome shotgun (WGS) entry which is preliminary data.</text>
</comment>
<organism evidence="8 9">
    <name type="scientific">Kaistia geumhonensis</name>
    <dbReference type="NCBI Taxonomy" id="410839"/>
    <lineage>
        <taxon>Bacteria</taxon>
        <taxon>Pseudomonadati</taxon>
        <taxon>Pseudomonadota</taxon>
        <taxon>Alphaproteobacteria</taxon>
        <taxon>Hyphomicrobiales</taxon>
        <taxon>Kaistiaceae</taxon>
        <taxon>Kaistia</taxon>
    </lineage>
</organism>
<dbReference type="SUPFAM" id="SSF50037">
    <property type="entry name" value="C-terminal domain of transcriptional repressors"/>
    <property type="match status" value="1"/>
</dbReference>
<feature type="domain" description="BPL/LPL catalytic" evidence="7">
    <location>
        <begin position="1"/>
        <end position="205"/>
    </location>
</feature>
<dbReference type="CDD" id="cd16442">
    <property type="entry name" value="BPL"/>
    <property type="match status" value="1"/>
</dbReference>
<gene>
    <name evidence="8" type="ORF">QO015_000887</name>
</gene>
<dbReference type="InterPro" id="IPR004143">
    <property type="entry name" value="BPL_LPL_catalytic"/>
</dbReference>
<keyword evidence="9" id="KW-1185">Reference proteome</keyword>
<dbReference type="Gene3D" id="3.30.930.10">
    <property type="entry name" value="Bira Bifunctional Protein, Domain 2"/>
    <property type="match status" value="1"/>
</dbReference>
<keyword evidence="3" id="KW-0067">ATP-binding</keyword>
<protein>
    <recommendedName>
        <fullName evidence="5">biotin--[biotin carboxyl-carrier protein] ligase</fullName>
        <ecNumber evidence="5">6.3.4.15</ecNumber>
    </recommendedName>
</protein>
<dbReference type="EMBL" id="JAUSWJ010000001">
    <property type="protein sequence ID" value="MDQ0515274.1"/>
    <property type="molecule type" value="Genomic_DNA"/>
</dbReference>
<dbReference type="EC" id="6.3.4.15" evidence="5"/>
<evidence type="ECO:0000256" key="6">
    <source>
        <dbReference type="ARBA" id="ARBA00047846"/>
    </source>
</evidence>
<reference evidence="8 9" key="1">
    <citation type="submission" date="2023-07" db="EMBL/GenBank/DDBJ databases">
        <title>Genomic Encyclopedia of Type Strains, Phase IV (KMG-IV): sequencing the most valuable type-strain genomes for metagenomic binning, comparative biology and taxonomic classification.</title>
        <authorList>
            <person name="Goeker M."/>
        </authorList>
    </citation>
    <scope>NUCLEOTIDE SEQUENCE [LARGE SCALE GENOMIC DNA]</scope>
    <source>
        <strain evidence="8 9">B1-1</strain>
    </source>
</reference>
<evidence type="ECO:0000256" key="1">
    <source>
        <dbReference type="ARBA" id="ARBA00022598"/>
    </source>
</evidence>
<sequence>MEFHPGPAARAAGYRVTSYPAIGSTNEEALAAARAGDTGSHWFVTTEQTAGRGRRGRAWVAPSGNLAATLLAVVDHQPQVAATLGFVGGLALDEALRAVAPDLSVRMALDGAEGEGADRRARLRLKWPNDVLLDGGKLAGIGLEAAALPNGKLAVAIGIGVNVAAAPQGLPYPATSLAMLGLGLDAGTVFEALSDAAAGLMRIWNGGAGFPVLRRLWLERAAGLGEAVAVRSGEEVVQGAFETIDDQGRLIVRAADGGIRTISAGEVHFGAVATVRA</sequence>
<dbReference type="Pfam" id="PF02237">
    <property type="entry name" value="BPL_C"/>
    <property type="match status" value="1"/>
</dbReference>
<evidence type="ECO:0000256" key="2">
    <source>
        <dbReference type="ARBA" id="ARBA00022741"/>
    </source>
</evidence>
<accession>A0ABU0M2V0</accession>
<dbReference type="SUPFAM" id="SSF55681">
    <property type="entry name" value="Class II aaRS and biotin synthetases"/>
    <property type="match status" value="1"/>
</dbReference>
<dbReference type="InterPro" id="IPR008988">
    <property type="entry name" value="Transcriptional_repressor_C"/>
</dbReference>
<dbReference type="Gene3D" id="2.30.30.100">
    <property type="match status" value="1"/>
</dbReference>
<dbReference type="InterPro" id="IPR004408">
    <property type="entry name" value="Biotin_CoA_COase_ligase"/>
</dbReference>
<proteinExistence type="predicted"/>
<keyword evidence="2" id="KW-0547">Nucleotide-binding</keyword>
<dbReference type="GO" id="GO:0004077">
    <property type="term" value="F:biotin--[biotin carboxyl-carrier protein] ligase activity"/>
    <property type="evidence" value="ECO:0007669"/>
    <property type="project" value="UniProtKB-EC"/>
</dbReference>
<dbReference type="PROSITE" id="PS51733">
    <property type="entry name" value="BPL_LPL_CATALYTIC"/>
    <property type="match status" value="1"/>
</dbReference>
<evidence type="ECO:0000313" key="8">
    <source>
        <dbReference type="EMBL" id="MDQ0515274.1"/>
    </source>
</evidence>
<dbReference type="Proteomes" id="UP001223743">
    <property type="component" value="Unassembled WGS sequence"/>
</dbReference>
<dbReference type="PANTHER" id="PTHR12835">
    <property type="entry name" value="BIOTIN PROTEIN LIGASE"/>
    <property type="match status" value="1"/>
</dbReference>
<evidence type="ECO:0000256" key="4">
    <source>
        <dbReference type="ARBA" id="ARBA00023267"/>
    </source>
</evidence>
<dbReference type="InterPro" id="IPR003142">
    <property type="entry name" value="BPL_C"/>
</dbReference>